<reference evidence="5 6" key="1">
    <citation type="submission" date="2024-05" db="EMBL/GenBank/DDBJ databases">
        <authorList>
            <person name="Wallberg A."/>
        </authorList>
    </citation>
    <scope>NUCLEOTIDE SEQUENCE [LARGE SCALE GENOMIC DNA]</scope>
</reference>
<feature type="signal peptide" evidence="4">
    <location>
        <begin position="1"/>
        <end position="34"/>
    </location>
</feature>
<dbReference type="InterPro" id="IPR031311">
    <property type="entry name" value="CHIT_BIND_RR_consensus"/>
</dbReference>
<dbReference type="GO" id="GO:0042302">
    <property type="term" value="F:structural constituent of cuticle"/>
    <property type="evidence" value="ECO:0007669"/>
    <property type="project" value="UniProtKB-UniRule"/>
</dbReference>
<evidence type="ECO:0000256" key="3">
    <source>
        <dbReference type="SAM" id="MobiDB-lite"/>
    </source>
</evidence>
<feature type="chain" id="PRO_5043785773" description="Cuticle protein" evidence="4">
    <location>
        <begin position="35"/>
        <end position="156"/>
    </location>
</feature>
<keyword evidence="4" id="KW-0732">Signal</keyword>
<dbReference type="AlphaFoldDB" id="A0AAV2PHG2"/>
<keyword evidence="1 2" id="KW-0193">Cuticle</keyword>
<proteinExistence type="predicted"/>
<evidence type="ECO:0000256" key="2">
    <source>
        <dbReference type="PROSITE-ProRule" id="PRU00497"/>
    </source>
</evidence>
<evidence type="ECO:0000313" key="5">
    <source>
        <dbReference type="EMBL" id="CAL4059532.1"/>
    </source>
</evidence>
<keyword evidence="6" id="KW-1185">Reference proteome</keyword>
<organism evidence="5 6">
    <name type="scientific">Meganyctiphanes norvegica</name>
    <name type="common">Northern krill</name>
    <name type="synonym">Thysanopoda norvegica</name>
    <dbReference type="NCBI Taxonomy" id="48144"/>
    <lineage>
        <taxon>Eukaryota</taxon>
        <taxon>Metazoa</taxon>
        <taxon>Ecdysozoa</taxon>
        <taxon>Arthropoda</taxon>
        <taxon>Crustacea</taxon>
        <taxon>Multicrustacea</taxon>
        <taxon>Malacostraca</taxon>
        <taxon>Eumalacostraca</taxon>
        <taxon>Eucarida</taxon>
        <taxon>Euphausiacea</taxon>
        <taxon>Euphausiidae</taxon>
        <taxon>Meganyctiphanes</taxon>
    </lineage>
</organism>
<feature type="region of interest" description="Disordered" evidence="3">
    <location>
        <begin position="126"/>
        <end position="156"/>
    </location>
</feature>
<comment type="caution">
    <text evidence="5">The sequence shown here is derived from an EMBL/GenBank/DDBJ whole genome shotgun (WGS) entry which is preliminary data.</text>
</comment>
<evidence type="ECO:0000256" key="1">
    <source>
        <dbReference type="ARBA" id="ARBA00022460"/>
    </source>
</evidence>
<gene>
    <name evidence="5" type="ORF">MNOR_LOCUS654</name>
</gene>
<feature type="non-terminal residue" evidence="5">
    <location>
        <position position="1"/>
    </location>
</feature>
<dbReference type="PROSITE" id="PS51155">
    <property type="entry name" value="CHIT_BIND_RR_2"/>
    <property type="match status" value="1"/>
</dbReference>
<dbReference type="Proteomes" id="UP001497623">
    <property type="component" value="Unassembled WGS sequence"/>
</dbReference>
<evidence type="ECO:0000256" key="4">
    <source>
        <dbReference type="SAM" id="SignalP"/>
    </source>
</evidence>
<feature type="compositionally biased region" description="Pro residues" evidence="3">
    <location>
        <begin position="126"/>
        <end position="142"/>
    </location>
</feature>
<dbReference type="GO" id="GO:0031012">
    <property type="term" value="C:extracellular matrix"/>
    <property type="evidence" value="ECO:0007669"/>
    <property type="project" value="TreeGrafter"/>
</dbReference>
<name>A0AAV2PHG2_MEGNR</name>
<dbReference type="PROSITE" id="PS00233">
    <property type="entry name" value="CHIT_BIND_RR_1"/>
    <property type="match status" value="1"/>
</dbReference>
<dbReference type="PANTHER" id="PTHR12236">
    <property type="entry name" value="STRUCTURAL CONTITUENT OF CUTICLE"/>
    <property type="match status" value="1"/>
</dbReference>
<evidence type="ECO:0008006" key="7">
    <source>
        <dbReference type="Google" id="ProtNLM"/>
    </source>
</evidence>
<protein>
    <recommendedName>
        <fullName evidence="7">Cuticle protein</fullName>
    </recommendedName>
</protein>
<sequence>SLILLPSQPTTLIVTTMHRMSSLVVLVVAAVASGLPQYGPPPPAYGPPVHKEEPGMPYNYAYAVRDDYHGVDFGANEDSDGALVQGSYNVVLPDGRKQTVTYTADHYKGFEANVAYEGEAQYPAYAPPAPYAPPYGPPPPYGPEGREEAPETTAEE</sequence>
<dbReference type="InterPro" id="IPR051217">
    <property type="entry name" value="Insect_Cuticle_Struc_Prot"/>
</dbReference>
<dbReference type="EMBL" id="CAXKWB010000153">
    <property type="protein sequence ID" value="CAL4059532.1"/>
    <property type="molecule type" value="Genomic_DNA"/>
</dbReference>
<dbReference type="Pfam" id="PF00379">
    <property type="entry name" value="Chitin_bind_4"/>
    <property type="match status" value="1"/>
</dbReference>
<evidence type="ECO:0000313" key="6">
    <source>
        <dbReference type="Proteomes" id="UP001497623"/>
    </source>
</evidence>
<accession>A0AAV2PHG2</accession>
<dbReference type="InterPro" id="IPR000618">
    <property type="entry name" value="Insect_cuticle"/>
</dbReference>
<dbReference type="PRINTS" id="PR00947">
    <property type="entry name" value="CUTICLE"/>
</dbReference>
<dbReference type="GO" id="GO:0005615">
    <property type="term" value="C:extracellular space"/>
    <property type="evidence" value="ECO:0007669"/>
    <property type="project" value="TreeGrafter"/>
</dbReference>
<dbReference type="PANTHER" id="PTHR12236:SF79">
    <property type="entry name" value="CUTICULAR PROTEIN 50CB-RELATED"/>
    <property type="match status" value="1"/>
</dbReference>